<feature type="compositionally biased region" description="Gly residues" evidence="1">
    <location>
        <begin position="154"/>
        <end position="166"/>
    </location>
</feature>
<proteinExistence type="predicted"/>
<reference evidence="2 3" key="3">
    <citation type="submission" date="2019-11" db="EMBL/GenBank/DDBJ databases">
        <title>A de novo genome assembly of a pear dwarfing rootstock.</title>
        <authorList>
            <person name="Wang F."/>
            <person name="Wang J."/>
            <person name="Li S."/>
            <person name="Zhang Y."/>
            <person name="Fang M."/>
            <person name="Ma L."/>
            <person name="Zhao Y."/>
            <person name="Jiang S."/>
        </authorList>
    </citation>
    <scope>NUCLEOTIDE SEQUENCE [LARGE SCALE GENOMIC DNA]</scope>
    <source>
        <strain evidence="2">S2</strain>
        <tissue evidence="2">Leaf</tissue>
    </source>
</reference>
<feature type="region of interest" description="Disordered" evidence="1">
    <location>
        <begin position="140"/>
        <end position="175"/>
    </location>
</feature>
<comment type="caution">
    <text evidence="2">The sequence shown here is derived from an EMBL/GenBank/DDBJ whole genome shotgun (WGS) entry which is preliminary data.</text>
</comment>
<evidence type="ECO:0000313" key="2">
    <source>
        <dbReference type="EMBL" id="KAB2608554.1"/>
    </source>
</evidence>
<sequence length="175" mass="19031">MPSLGSTSSPGSSSYPRARFLQAIETKSKSAKKKNEGAKKDAEQQFGKVLAAAGGNCIESLASEMEKKNGIVDIQIGTHFCKLDVWYSMWLRSRLWVAVGSNWSFMEAEIVESGDKPHDFLRWVLEMEKEVGFGKLNRSRRVRGKREGDEEGGGAKGEARSGGGEGGSRREAGSG</sequence>
<dbReference type="AlphaFoldDB" id="A0A5N5GCZ9"/>
<accession>A0A5N5GCZ9</accession>
<evidence type="ECO:0000313" key="3">
    <source>
        <dbReference type="Proteomes" id="UP000327157"/>
    </source>
</evidence>
<name>A0A5N5GCZ9_9ROSA</name>
<reference evidence="3" key="2">
    <citation type="submission" date="2019-10" db="EMBL/GenBank/DDBJ databases">
        <title>A de novo genome assembly of a pear dwarfing rootstock.</title>
        <authorList>
            <person name="Wang F."/>
            <person name="Wang J."/>
            <person name="Li S."/>
            <person name="Zhang Y."/>
            <person name="Fang M."/>
            <person name="Ma L."/>
            <person name="Zhao Y."/>
            <person name="Jiang S."/>
        </authorList>
    </citation>
    <scope>NUCLEOTIDE SEQUENCE [LARGE SCALE GENOMIC DNA]</scope>
</reference>
<organism evidence="2 3">
    <name type="scientific">Pyrus ussuriensis x Pyrus communis</name>
    <dbReference type="NCBI Taxonomy" id="2448454"/>
    <lineage>
        <taxon>Eukaryota</taxon>
        <taxon>Viridiplantae</taxon>
        <taxon>Streptophyta</taxon>
        <taxon>Embryophyta</taxon>
        <taxon>Tracheophyta</taxon>
        <taxon>Spermatophyta</taxon>
        <taxon>Magnoliopsida</taxon>
        <taxon>eudicotyledons</taxon>
        <taxon>Gunneridae</taxon>
        <taxon>Pentapetalae</taxon>
        <taxon>rosids</taxon>
        <taxon>fabids</taxon>
        <taxon>Rosales</taxon>
        <taxon>Rosaceae</taxon>
        <taxon>Amygdaloideae</taxon>
        <taxon>Maleae</taxon>
        <taxon>Pyrus</taxon>
    </lineage>
</organism>
<reference evidence="2 3" key="1">
    <citation type="submission" date="2019-09" db="EMBL/GenBank/DDBJ databases">
        <authorList>
            <person name="Ou C."/>
        </authorList>
    </citation>
    <scope>NUCLEOTIDE SEQUENCE [LARGE SCALE GENOMIC DNA]</scope>
    <source>
        <strain evidence="2">S2</strain>
        <tissue evidence="2">Leaf</tissue>
    </source>
</reference>
<dbReference type="Proteomes" id="UP000327157">
    <property type="component" value="Chromosome 14"/>
</dbReference>
<evidence type="ECO:0000256" key="1">
    <source>
        <dbReference type="SAM" id="MobiDB-lite"/>
    </source>
</evidence>
<gene>
    <name evidence="2" type="ORF">D8674_011722</name>
</gene>
<keyword evidence="3" id="KW-1185">Reference proteome</keyword>
<dbReference type="EMBL" id="SMOL01000553">
    <property type="protein sequence ID" value="KAB2608554.1"/>
    <property type="molecule type" value="Genomic_DNA"/>
</dbReference>
<protein>
    <submittedName>
        <fullName evidence="2">Ctenidin-3-like</fullName>
    </submittedName>
</protein>